<dbReference type="EMBL" id="JAQPOK010000015">
    <property type="protein sequence ID" value="MDJ1177659.1"/>
    <property type="molecule type" value="Genomic_DNA"/>
</dbReference>
<name>A0ABT7BEP8_9CYAN</name>
<evidence type="ECO:0000259" key="3">
    <source>
        <dbReference type="Pfam" id="PF03816"/>
    </source>
</evidence>
<comment type="similarity">
    <text evidence="1">Belongs to the LytR/CpsA/Psr (LCP) family.</text>
</comment>
<feature type="transmembrane region" description="Helical" evidence="2">
    <location>
        <begin position="30"/>
        <end position="56"/>
    </location>
</feature>
<keyword evidence="2" id="KW-1133">Transmembrane helix</keyword>
<dbReference type="InterPro" id="IPR004474">
    <property type="entry name" value="LytR_CpsA_psr"/>
</dbReference>
<dbReference type="InterPro" id="IPR050922">
    <property type="entry name" value="LytR/CpsA/Psr_CW_biosynth"/>
</dbReference>
<organism evidence="5 6">
    <name type="scientific">Roseofilum halophilum BLCC-M91</name>
    <dbReference type="NCBI Taxonomy" id="3022259"/>
    <lineage>
        <taxon>Bacteria</taxon>
        <taxon>Bacillati</taxon>
        <taxon>Cyanobacteriota</taxon>
        <taxon>Cyanophyceae</taxon>
        <taxon>Desertifilales</taxon>
        <taxon>Desertifilaceae</taxon>
        <taxon>Roseofilum</taxon>
        <taxon>Roseofilum halophilum</taxon>
    </lineage>
</organism>
<dbReference type="RefSeq" id="WP_283760989.1">
    <property type="nucleotide sequence ID" value="NZ_JAQPOK010000015.1"/>
</dbReference>
<dbReference type="PANTHER" id="PTHR33392:SF6">
    <property type="entry name" value="POLYISOPRENYL-TEICHOIC ACID--PEPTIDOGLYCAN TEICHOIC ACID TRANSFERASE TAGU"/>
    <property type="match status" value="1"/>
</dbReference>
<dbReference type="Proteomes" id="UP001231370">
    <property type="component" value="Unassembled WGS sequence"/>
</dbReference>
<comment type="caution">
    <text evidence="5">The sequence shown here is derived from an EMBL/GenBank/DDBJ whole genome shotgun (WGS) entry which is preliminary data.</text>
</comment>
<dbReference type="InterPro" id="IPR027381">
    <property type="entry name" value="LytR/CpsA/Psr_C"/>
</dbReference>
<dbReference type="PANTHER" id="PTHR33392">
    <property type="entry name" value="POLYISOPRENYL-TEICHOIC ACID--PEPTIDOGLYCAN TEICHOIC ACID TRANSFERASE TAGU"/>
    <property type="match status" value="1"/>
</dbReference>
<keyword evidence="2" id="KW-0472">Membrane</keyword>
<feature type="domain" description="Cell envelope-related transcriptional attenuator" evidence="3">
    <location>
        <begin position="131"/>
        <end position="277"/>
    </location>
</feature>
<keyword evidence="6" id="KW-1185">Reference proteome</keyword>
<evidence type="ECO:0000256" key="1">
    <source>
        <dbReference type="ARBA" id="ARBA00006068"/>
    </source>
</evidence>
<dbReference type="Gene3D" id="3.40.630.190">
    <property type="entry name" value="LCP protein"/>
    <property type="match status" value="1"/>
</dbReference>
<sequence length="489" mass="54262">MSIHQRSNRKIPVKSYPQPVPRPVGSGLRWLSIGLGLTGIALLSATAGALLAVSLISTPLMQSKLTPEEAAVFGQGEKISSGNNLQLPELTRPVNIMILGVKVLTSDLDTPPEEITDLGYHALVNSFDGLSDTMLMLRFEPSTHKVTLLSIPRDTRTWVEGHGLVKINAANYHGGPALSASSISELLGGVGIDRYVRINVQGIEKLIDALGGVTVHVPKDMKYQDDSQHLYINLKAGTQHLNGSQALQFLRYRYDNLGDIGRIQRQQMFVRAMIEQTLSPATLGRLPKILSIVRSHIDTNLSVEELLALANFAGQTDRSKMQMLLLPGRFSEPEEFDASYWVPYYSSIDALMAEHFDFGYDGYEDYSDYEIDPTHLAIAIQDTTGQLESVDQLYTWLETQGYYNLYATDSWSDPLNTTRIIAQDGNIENARAIRNVLGFGEVRVESTGNLQSDVTIQLGQDWLTQMVTEPIIDSSSYESYPESEPYSTW</sequence>
<evidence type="ECO:0000313" key="6">
    <source>
        <dbReference type="Proteomes" id="UP001231370"/>
    </source>
</evidence>
<evidence type="ECO:0000259" key="4">
    <source>
        <dbReference type="Pfam" id="PF13399"/>
    </source>
</evidence>
<protein>
    <submittedName>
        <fullName evidence="5">LCP family protein</fullName>
    </submittedName>
</protein>
<accession>A0ABT7BEP8</accession>
<keyword evidence="2" id="KW-0812">Transmembrane</keyword>
<gene>
    <name evidence="5" type="ORF">PJF56_02160</name>
</gene>
<reference evidence="5 6" key="1">
    <citation type="submission" date="2023-01" db="EMBL/GenBank/DDBJ databases">
        <title>Novel diversity within Roseofilum (Cyanobacteria; Desertifilaceae) from marine benthic mats with descriptions of four novel species.</title>
        <authorList>
            <person name="Wang Y."/>
            <person name="Berthold D.E."/>
            <person name="Hu J."/>
            <person name="Lefler F.W."/>
            <person name="Laughinghouse H.D. IV."/>
        </authorList>
    </citation>
    <scope>NUCLEOTIDE SEQUENCE [LARGE SCALE GENOMIC DNA]</scope>
    <source>
        <strain evidence="5 6">BLCC-M91</strain>
    </source>
</reference>
<dbReference type="Pfam" id="PF13399">
    <property type="entry name" value="LytR_C"/>
    <property type="match status" value="1"/>
</dbReference>
<feature type="domain" description="LytR/CpsA/Psr regulator C-terminal" evidence="4">
    <location>
        <begin position="377"/>
        <end position="462"/>
    </location>
</feature>
<dbReference type="NCBIfam" id="TIGR00350">
    <property type="entry name" value="lytR_cpsA_psr"/>
    <property type="match status" value="1"/>
</dbReference>
<dbReference type="Pfam" id="PF03816">
    <property type="entry name" value="LytR_cpsA_psr"/>
    <property type="match status" value="1"/>
</dbReference>
<proteinExistence type="inferred from homology"/>
<evidence type="ECO:0000313" key="5">
    <source>
        <dbReference type="EMBL" id="MDJ1177659.1"/>
    </source>
</evidence>
<evidence type="ECO:0000256" key="2">
    <source>
        <dbReference type="SAM" id="Phobius"/>
    </source>
</evidence>